<evidence type="ECO:0000256" key="1">
    <source>
        <dbReference type="SAM" id="Phobius"/>
    </source>
</evidence>
<gene>
    <name evidence="2" type="ORF">IAB27_08030</name>
</gene>
<comment type="caution">
    <text evidence="2">The sequence shown here is derived from an EMBL/GenBank/DDBJ whole genome shotgun (WGS) entry which is preliminary data.</text>
</comment>
<protein>
    <submittedName>
        <fullName evidence="2">DUF1146 domain-containing protein</fullName>
    </submittedName>
</protein>
<proteinExistence type="predicted"/>
<dbReference type="EMBL" id="DVFV01000137">
    <property type="protein sequence ID" value="HIQ91541.1"/>
    <property type="molecule type" value="Genomic_DNA"/>
</dbReference>
<keyword evidence="1" id="KW-0472">Membrane</keyword>
<evidence type="ECO:0000313" key="3">
    <source>
        <dbReference type="Proteomes" id="UP000886786"/>
    </source>
</evidence>
<organism evidence="2 3">
    <name type="scientific">Candidatus Coprosoma intestinipullorum</name>
    <dbReference type="NCBI Taxonomy" id="2840752"/>
    <lineage>
        <taxon>Bacteria</taxon>
        <taxon>Bacillati</taxon>
        <taxon>Bacillota</taxon>
        <taxon>Bacillota incertae sedis</taxon>
        <taxon>Candidatus Coprosoma</taxon>
    </lineage>
</organism>
<feature type="transmembrane region" description="Helical" evidence="1">
    <location>
        <begin position="6"/>
        <end position="25"/>
    </location>
</feature>
<dbReference type="Pfam" id="PF06612">
    <property type="entry name" value="DUF1146"/>
    <property type="match status" value="1"/>
</dbReference>
<dbReference type="AlphaFoldDB" id="A0A9D0ZS72"/>
<keyword evidence="1" id="KW-1133">Transmembrane helix</keyword>
<feature type="transmembrane region" description="Helical" evidence="1">
    <location>
        <begin position="37"/>
        <end position="55"/>
    </location>
</feature>
<keyword evidence="1" id="KW-0812">Transmembrane</keyword>
<name>A0A9D0ZS72_9FIRM</name>
<sequence length="64" mass="7544">MIKAFLYIIIFVTTVWALESVNITGIFKKNRYYAPRVLYLIVAMALSYLVVNFLYDFWSVTKIV</sequence>
<accession>A0A9D0ZS72</accession>
<dbReference type="Proteomes" id="UP000886786">
    <property type="component" value="Unassembled WGS sequence"/>
</dbReference>
<evidence type="ECO:0000313" key="2">
    <source>
        <dbReference type="EMBL" id="HIQ91541.1"/>
    </source>
</evidence>
<reference evidence="2" key="2">
    <citation type="journal article" date="2021" name="PeerJ">
        <title>Extensive microbial diversity within the chicken gut microbiome revealed by metagenomics and culture.</title>
        <authorList>
            <person name="Gilroy R."/>
            <person name="Ravi A."/>
            <person name="Getino M."/>
            <person name="Pursley I."/>
            <person name="Horton D.L."/>
            <person name="Alikhan N.F."/>
            <person name="Baker D."/>
            <person name="Gharbi K."/>
            <person name="Hall N."/>
            <person name="Watson M."/>
            <person name="Adriaenssens E.M."/>
            <person name="Foster-Nyarko E."/>
            <person name="Jarju S."/>
            <person name="Secka A."/>
            <person name="Antonio M."/>
            <person name="Oren A."/>
            <person name="Chaudhuri R.R."/>
            <person name="La Ragione R."/>
            <person name="Hildebrand F."/>
            <person name="Pallen M.J."/>
        </authorList>
    </citation>
    <scope>NUCLEOTIDE SEQUENCE</scope>
    <source>
        <strain evidence="2">CHK147-3167</strain>
    </source>
</reference>
<dbReference type="InterPro" id="IPR009526">
    <property type="entry name" value="DUF1146"/>
</dbReference>
<reference evidence="2" key="1">
    <citation type="submission" date="2020-10" db="EMBL/GenBank/DDBJ databases">
        <authorList>
            <person name="Gilroy R."/>
        </authorList>
    </citation>
    <scope>NUCLEOTIDE SEQUENCE</scope>
    <source>
        <strain evidence="2">CHK147-3167</strain>
    </source>
</reference>